<dbReference type="AlphaFoldDB" id="T1BNM0"/>
<comment type="caution">
    <text evidence="1">The sequence shown here is derived from an EMBL/GenBank/DDBJ whole genome shotgun (WGS) entry which is preliminary data.</text>
</comment>
<reference evidence="1" key="2">
    <citation type="journal article" date="2014" name="ISME J.">
        <title>Microbial stratification in low pH oxic and suboxic macroscopic growths along an acid mine drainage.</title>
        <authorList>
            <person name="Mendez-Garcia C."/>
            <person name="Mesa V."/>
            <person name="Sprenger R.R."/>
            <person name="Richter M."/>
            <person name="Diez M.S."/>
            <person name="Solano J."/>
            <person name="Bargiela R."/>
            <person name="Golyshina O.V."/>
            <person name="Manteca A."/>
            <person name="Ramos J.L."/>
            <person name="Gallego J.R."/>
            <person name="Llorente I."/>
            <person name="Martins Dos Santos V.A."/>
            <person name="Jensen O.N."/>
            <person name="Pelaez A.I."/>
            <person name="Sanchez J."/>
            <person name="Ferrer M."/>
        </authorList>
    </citation>
    <scope>NUCLEOTIDE SEQUENCE</scope>
</reference>
<accession>T1BNM0</accession>
<organism evidence="1">
    <name type="scientific">mine drainage metagenome</name>
    <dbReference type="NCBI Taxonomy" id="410659"/>
    <lineage>
        <taxon>unclassified sequences</taxon>
        <taxon>metagenomes</taxon>
        <taxon>ecological metagenomes</taxon>
    </lineage>
</organism>
<name>T1BNM0_9ZZZZ</name>
<proteinExistence type="predicted"/>
<protein>
    <recommendedName>
        <fullName evidence="2">Methyl-accepting chemotaxis protein</fullName>
    </recommendedName>
</protein>
<evidence type="ECO:0008006" key="2">
    <source>
        <dbReference type="Google" id="ProtNLM"/>
    </source>
</evidence>
<reference evidence="1" key="1">
    <citation type="submission" date="2013-08" db="EMBL/GenBank/DDBJ databases">
        <authorList>
            <person name="Mendez C."/>
            <person name="Richter M."/>
            <person name="Ferrer M."/>
            <person name="Sanchez J."/>
        </authorList>
    </citation>
    <scope>NUCLEOTIDE SEQUENCE</scope>
</reference>
<gene>
    <name evidence="1" type="ORF">B1A_12022</name>
</gene>
<sequence>ACVYPHAPGHIPDGSTATFAQMLTGEKAVKTYNIQMVSYLHCLTHQQDKEIAQAALKLTKKQIAEMRAMDRKRHNAAVQQLMTVAKEFNAQVLIYKKKHKHGK</sequence>
<feature type="non-terminal residue" evidence="1">
    <location>
        <position position="1"/>
    </location>
</feature>
<evidence type="ECO:0000313" key="1">
    <source>
        <dbReference type="EMBL" id="EQD54844.1"/>
    </source>
</evidence>
<dbReference type="EMBL" id="AUZX01008676">
    <property type="protein sequence ID" value="EQD54844.1"/>
    <property type="molecule type" value="Genomic_DNA"/>
</dbReference>